<feature type="transmembrane region" description="Helical" evidence="2">
    <location>
        <begin position="340"/>
        <end position="363"/>
    </location>
</feature>
<evidence type="ECO:0000256" key="1">
    <source>
        <dbReference type="SAM" id="MobiDB-lite"/>
    </source>
</evidence>
<evidence type="ECO:0000313" key="4">
    <source>
        <dbReference type="Proteomes" id="UP001283341"/>
    </source>
</evidence>
<dbReference type="Proteomes" id="UP001283341">
    <property type="component" value="Unassembled WGS sequence"/>
</dbReference>
<keyword evidence="2" id="KW-0812">Transmembrane</keyword>
<keyword evidence="2" id="KW-0472">Membrane</keyword>
<accession>A0AAE0M5R9</accession>
<feature type="compositionally biased region" description="Basic and acidic residues" evidence="1">
    <location>
        <begin position="73"/>
        <end position="85"/>
    </location>
</feature>
<gene>
    <name evidence="3" type="ORF">B0H66DRAFT_558427</name>
</gene>
<reference evidence="3" key="2">
    <citation type="submission" date="2023-06" db="EMBL/GenBank/DDBJ databases">
        <authorList>
            <consortium name="Lawrence Berkeley National Laboratory"/>
            <person name="Haridas S."/>
            <person name="Hensen N."/>
            <person name="Bonometti L."/>
            <person name="Westerberg I."/>
            <person name="Brannstrom I.O."/>
            <person name="Guillou S."/>
            <person name="Cros-Aarteil S."/>
            <person name="Calhoun S."/>
            <person name="Kuo A."/>
            <person name="Mondo S."/>
            <person name="Pangilinan J."/>
            <person name="Riley R."/>
            <person name="Labutti K."/>
            <person name="Andreopoulos B."/>
            <person name="Lipzen A."/>
            <person name="Chen C."/>
            <person name="Yanf M."/>
            <person name="Daum C."/>
            <person name="Ng V."/>
            <person name="Clum A."/>
            <person name="Steindorff A."/>
            <person name="Ohm R."/>
            <person name="Martin F."/>
            <person name="Silar P."/>
            <person name="Natvig D."/>
            <person name="Lalanne C."/>
            <person name="Gautier V."/>
            <person name="Ament-Velasquez S.L."/>
            <person name="Kruys A."/>
            <person name="Hutchinson M.I."/>
            <person name="Powell A.J."/>
            <person name="Barry K."/>
            <person name="Miller A.N."/>
            <person name="Grigoriev I.V."/>
            <person name="Debuchy R."/>
            <person name="Gladieux P."/>
            <person name="Thoren M.H."/>
            <person name="Johannesson H."/>
        </authorList>
    </citation>
    <scope>NUCLEOTIDE SEQUENCE</scope>
    <source>
        <strain evidence="3">CBS 118394</strain>
    </source>
</reference>
<feature type="region of interest" description="Disordered" evidence="1">
    <location>
        <begin position="73"/>
        <end position="99"/>
    </location>
</feature>
<comment type="caution">
    <text evidence="3">The sequence shown here is derived from an EMBL/GenBank/DDBJ whole genome shotgun (WGS) entry which is preliminary data.</text>
</comment>
<evidence type="ECO:0000313" key="3">
    <source>
        <dbReference type="EMBL" id="KAK3318934.1"/>
    </source>
</evidence>
<proteinExistence type="predicted"/>
<name>A0AAE0M5R9_9PEZI</name>
<organism evidence="3 4">
    <name type="scientific">Apodospora peruviana</name>
    <dbReference type="NCBI Taxonomy" id="516989"/>
    <lineage>
        <taxon>Eukaryota</taxon>
        <taxon>Fungi</taxon>
        <taxon>Dikarya</taxon>
        <taxon>Ascomycota</taxon>
        <taxon>Pezizomycotina</taxon>
        <taxon>Sordariomycetes</taxon>
        <taxon>Sordariomycetidae</taxon>
        <taxon>Sordariales</taxon>
        <taxon>Lasiosphaeriaceae</taxon>
        <taxon>Apodospora</taxon>
    </lineage>
</organism>
<dbReference type="EMBL" id="JAUEDM010000004">
    <property type="protein sequence ID" value="KAK3318934.1"/>
    <property type="molecule type" value="Genomic_DNA"/>
</dbReference>
<reference evidence="3" key="1">
    <citation type="journal article" date="2023" name="Mol. Phylogenet. Evol.">
        <title>Genome-scale phylogeny and comparative genomics of the fungal order Sordariales.</title>
        <authorList>
            <person name="Hensen N."/>
            <person name="Bonometti L."/>
            <person name="Westerberg I."/>
            <person name="Brannstrom I.O."/>
            <person name="Guillou S."/>
            <person name="Cros-Aarteil S."/>
            <person name="Calhoun S."/>
            <person name="Haridas S."/>
            <person name="Kuo A."/>
            <person name="Mondo S."/>
            <person name="Pangilinan J."/>
            <person name="Riley R."/>
            <person name="LaButti K."/>
            <person name="Andreopoulos B."/>
            <person name="Lipzen A."/>
            <person name="Chen C."/>
            <person name="Yan M."/>
            <person name="Daum C."/>
            <person name="Ng V."/>
            <person name="Clum A."/>
            <person name="Steindorff A."/>
            <person name="Ohm R.A."/>
            <person name="Martin F."/>
            <person name="Silar P."/>
            <person name="Natvig D.O."/>
            <person name="Lalanne C."/>
            <person name="Gautier V."/>
            <person name="Ament-Velasquez S.L."/>
            <person name="Kruys A."/>
            <person name="Hutchinson M.I."/>
            <person name="Powell A.J."/>
            <person name="Barry K."/>
            <person name="Miller A.N."/>
            <person name="Grigoriev I.V."/>
            <person name="Debuchy R."/>
            <person name="Gladieux P."/>
            <person name="Hiltunen Thoren M."/>
            <person name="Johannesson H."/>
        </authorList>
    </citation>
    <scope>NUCLEOTIDE SEQUENCE</scope>
    <source>
        <strain evidence="3">CBS 118394</strain>
    </source>
</reference>
<protein>
    <submittedName>
        <fullName evidence="3">Uncharacterized protein</fullName>
    </submittedName>
</protein>
<keyword evidence="4" id="KW-1185">Reference proteome</keyword>
<sequence>MISPQAAQDREKISRQILGKGGDFPAYFKFYDDLARRNNDYHLTVSTSPCPLPVTNIDVLRAAKVITSNLSKTKKETEGQLRKDITSSSDSPDSRYHGNEPAAIGMAVEAMFMIDPAAKERHASDFRLGQHYRPSSWLPDETLASFVERIFPPSLVGSQEAVAAAAAAMEQGQHGALRARKLQKRLGARFRPTNNLAEHLLFDEQRNYLYIFHHVGFLKTQLARYEGGAVEALENIGLRESLEAGTLPPQLLVETLYSLQGVLFPSVDPASAQILDELIDKWRFDPECAEYDGMPQRSSNFRFIYWGERMAHLHQLMTRRPPRNKLERWFHSHSTEGNALLIALVALAISIVIGVVSIGLNIVQIWLTWMAWKYPSASSGGS</sequence>
<dbReference type="AlphaFoldDB" id="A0AAE0M5R9"/>
<keyword evidence="2" id="KW-1133">Transmembrane helix</keyword>
<evidence type="ECO:0000256" key="2">
    <source>
        <dbReference type="SAM" id="Phobius"/>
    </source>
</evidence>